<evidence type="ECO:0000256" key="1">
    <source>
        <dbReference type="SAM" id="Phobius"/>
    </source>
</evidence>
<name>A0A7J8DTZ9_MOLMO</name>
<evidence type="ECO:0000313" key="2">
    <source>
        <dbReference type="EMBL" id="KAF6426506.1"/>
    </source>
</evidence>
<accession>A0A7J8DTZ9</accession>
<organism evidence="2 3">
    <name type="scientific">Molossus molossus</name>
    <name type="common">Pallas' mastiff bat</name>
    <name type="synonym">Vespertilio molossus</name>
    <dbReference type="NCBI Taxonomy" id="27622"/>
    <lineage>
        <taxon>Eukaryota</taxon>
        <taxon>Metazoa</taxon>
        <taxon>Chordata</taxon>
        <taxon>Craniata</taxon>
        <taxon>Vertebrata</taxon>
        <taxon>Euteleostomi</taxon>
        <taxon>Mammalia</taxon>
        <taxon>Eutheria</taxon>
        <taxon>Laurasiatheria</taxon>
        <taxon>Chiroptera</taxon>
        <taxon>Yangochiroptera</taxon>
        <taxon>Molossidae</taxon>
        <taxon>Molossus</taxon>
    </lineage>
</organism>
<dbReference type="Proteomes" id="UP000550707">
    <property type="component" value="Unassembled WGS sequence"/>
</dbReference>
<feature type="transmembrane region" description="Helical" evidence="1">
    <location>
        <begin position="50"/>
        <end position="73"/>
    </location>
</feature>
<gene>
    <name evidence="2" type="ORF">HJG59_009194</name>
</gene>
<keyword evidence="1" id="KW-1133">Transmembrane helix</keyword>
<evidence type="ECO:0000313" key="3">
    <source>
        <dbReference type="Proteomes" id="UP000550707"/>
    </source>
</evidence>
<protein>
    <submittedName>
        <fullName evidence="2">Uncharacterized protein</fullName>
    </submittedName>
</protein>
<reference evidence="2 3" key="1">
    <citation type="journal article" date="2020" name="Nature">
        <title>Six reference-quality genomes reveal evolution of bat adaptations.</title>
        <authorList>
            <person name="Jebb D."/>
            <person name="Huang Z."/>
            <person name="Pippel M."/>
            <person name="Hughes G.M."/>
            <person name="Lavrichenko K."/>
            <person name="Devanna P."/>
            <person name="Winkler S."/>
            <person name="Jermiin L.S."/>
            <person name="Skirmuntt E.C."/>
            <person name="Katzourakis A."/>
            <person name="Burkitt-Gray L."/>
            <person name="Ray D.A."/>
            <person name="Sullivan K.A.M."/>
            <person name="Roscito J.G."/>
            <person name="Kirilenko B.M."/>
            <person name="Davalos L.M."/>
            <person name="Corthals A.P."/>
            <person name="Power M.L."/>
            <person name="Jones G."/>
            <person name="Ransome R.D."/>
            <person name="Dechmann D.K.N."/>
            <person name="Locatelli A.G."/>
            <person name="Puechmaille S.J."/>
            <person name="Fedrigo O."/>
            <person name="Jarvis E.D."/>
            <person name="Hiller M."/>
            <person name="Vernes S.C."/>
            <person name="Myers E.W."/>
            <person name="Teeling E.C."/>
        </authorList>
    </citation>
    <scope>NUCLEOTIDE SEQUENCE [LARGE SCALE GENOMIC DNA]</scope>
    <source>
        <strain evidence="2">MMolMol1</strain>
        <tissue evidence="2">Muscle</tissue>
    </source>
</reference>
<comment type="caution">
    <text evidence="2">The sequence shown here is derived from an EMBL/GenBank/DDBJ whole genome shotgun (WGS) entry which is preliminary data.</text>
</comment>
<keyword evidence="3" id="KW-1185">Reference proteome</keyword>
<keyword evidence="1" id="KW-0812">Transmembrane</keyword>
<feature type="transmembrane region" description="Helical" evidence="1">
    <location>
        <begin position="85"/>
        <end position="112"/>
    </location>
</feature>
<sequence>MAGNDLTKRLRYLLTAPFWRGHGGLPAWVWPAEPHLGLARVPRADGALGVLMLTRALAASLWCGLISICFARAECGSCGCCHIRCGATLCCVVLSCCIMLCSLVGVCCAMRWCVVLQCRDVLRALVTRTTFQLPKLTPGSHQDAKT</sequence>
<dbReference type="EMBL" id="JACASF010000016">
    <property type="protein sequence ID" value="KAF6426506.1"/>
    <property type="molecule type" value="Genomic_DNA"/>
</dbReference>
<dbReference type="InParanoid" id="A0A7J8DTZ9"/>
<proteinExistence type="predicted"/>
<keyword evidence="1" id="KW-0472">Membrane</keyword>
<dbReference type="AlphaFoldDB" id="A0A7J8DTZ9"/>